<gene>
    <name evidence="1" type="ORF">STENOSP10_12440</name>
</gene>
<protein>
    <recommendedName>
        <fullName evidence="3">Phage tail protein</fullName>
    </recommendedName>
</protein>
<evidence type="ECO:0000313" key="1">
    <source>
        <dbReference type="EMBL" id="GMR27025.1"/>
    </source>
</evidence>
<evidence type="ECO:0008006" key="3">
    <source>
        <dbReference type="Google" id="ProtNLM"/>
    </source>
</evidence>
<evidence type="ECO:0000313" key="2">
    <source>
        <dbReference type="Proteomes" id="UP001306668"/>
    </source>
</evidence>
<comment type="caution">
    <text evidence="1">The sequence shown here is derived from an EMBL/GenBank/DDBJ whole genome shotgun (WGS) entry which is preliminary data.</text>
</comment>
<keyword evidence="2" id="KW-1185">Reference proteome</keyword>
<organism evidence="1 2">
    <name type="scientific">Stenotrophomonas sepilia</name>
    <dbReference type="NCBI Taxonomy" id="2860290"/>
    <lineage>
        <taxon>Bacteria</taxon>
        <taxon>Pseudomonadati</taxon>
        <taxon>Pseudomonadota</taxon>
        <taxon>Gammaproteobacteria</taxon>
        <taxon>Lysobacterales</taxon>
        <taxon>Lysobacteraceae</taxon>
        <taxon>Stenotrophomonas</taxon>
        <taxon>Stenotrophomonas maltophilia group</taxon>
    </lineage>
</organism>
<reference evidence="2" key="1">
    <citation type="submission" date="2023-07" db="EMBL/GenBank/DDBJ databases">
        <title>Genome sequence of Stenotrophomonas sp. Alg010 isolated from Sargassum waste.</title>
        <authorList>
            <person name="Mohapatra"/>
            <person name="B.R."/>
        </authorList>
    </citation>
    <scope>NUCLEOTIDE SEQUENCE [LARGE SCALE GENOMIC DNA]</scope>
    <source>
        <strain evidence="2">Alg010</strain>
    </source>
</reference>
<sequence>MQLQTPHEIYAHSFDATSGQYLLPVRVYPEADGTCPLPQDTVDFPPTEPVGPHQTWRINAARSGWDVVDDFRGVMLWDTATGYPVPNQLALAERPPIGITTLAPLSVAPGQPQSNRWNPDRSVWELVPDYSQTPIWDKATGSVLPLLAAGLALPETAIDIAPPTGGAQVRFDDAQGAWVTREGTDTLPFDDQTVEVDGGSAG</sequence>
<dbReference type="EMBL" id="BTRJ01000009">
    <property type="protein sequence ID" value="GMR27025.1"/>
    <property type="molecule type" value="Genomic_DNA"/>
</dbReference>
<dbReference type="RefSeq" id="WP_338167616.1">
    <property type="nucleotide sequence ID" value="NZ_BTRJ01000009.1"/>
</dbReference>
<dbReference type="Proteomes" id="UP001306668">
    <property type="component" value="Unassembled WGS sequence"/>
</dbReference>
<proteinExistence type="predicted"/>
<name>A0ABQ6Q9Z1_9GAMM</name>
<accession>A0ABQ6Q9Z1</accession>